<reference evidence="2 3" key="1">
    <citation type="journal article" date="2013" name="PLoS Genet.">
        <title>Plant-symbiotic fungi as chemical engineers: Multi-genome analysis of the Clavicipitaceae reveals dynamics of alkaloid loci.</title>
        <authorList>
            <person name="Schardl C.L."/>
            <person name="Young C.A."/>
            <person name="Hesse U."/>
            <person name="Amyotte S.G."/>
            <person name="Andreeva K."/>
            <person name="Calie P.J."/>
            <person name="Fleetwood D.J."/>
            <person name="Haws D.C."/>
            <person name="Moore N."/>
            <person name="Oeser B."/>
            <person name="Panaccione D.G."/>
            <person name="Schweri K.K."/>
            <person name="Voisey C.R."/>
            <person name="Farman M.L."/>
            <person name="Jaromczyk J.W."/>
            <person name="Roe B.A."/>
            <person name="O'Sullivan D.M."/>
            <person name="Scott B."/>
            <person name="Tudzynski P."/>
            <person name="An Z."/>
            <person name="Arnaoudova E.G."/>
            <person name="Bullock C.T."/>
            <person name="Charlton N.D."/>
            <person name="Chen L."/>
            <person name="Cox M."/>
            <person name="Dinkins R.D."/>
            <person name="Florea S."/>
            <person name="Glenn A.E."/>
            <person name="Gordon A."/>
            <person name="Gueldener U."/>
            <person name="Harris D.R."/>
            <person name="Hollin W."/>
            <person name="Jaromczyk J."/>
            <person name="Johnson R.D."/>
            <person name="Khan A.K."/>
            <person name="Leistner E."/>
            <person name="Leuchtmann A."/>
            <person name="Li C."/>
            <person name="Liu J."/>
            <person name="Liu J."/>
            <person name="Liu M."/>
            <person name="Mace W."/>
            <person name="Machado C."/>
            <person name="Nagabhyru P."/>
            <person name="Pan J."/>
            <person name="Schmid J."/>
            <person name="Sugawara K."/>
            <person name="Steiner U."/>
            <person name="Takach J.E."/>
            <person name="Tanaka E."/>
            <person name="Webb J.S."/>
            <person name="Wilson E.V."/>
            <person name="Wiseman J.L."/>
            <person name="Yoshida R."/>
            <person name="Zeng Z."/>
        </authorList>
    </citation>
    <scope>NUCLEOTIDE SEQUENCE [LARGE SCALE GENOMIC DNA]</scope>
    <source>
        <strain evidence="2 3">20.1</strain>
    </source>
</reference>
<name>M1W8X5_CLAP2</name>
<dbReference type="AlphaFoldDB" id="M1W8X5"/>
<evidence type="ECO:0000313" key="2">
    <source>
        <dbReference type="EMBL" id="CCE32140.1"/>
    </source>
</evidence>
<dbReference type="Proteomes" id="UP000016801">
    <property type="component" value="Unassembled WGS sequence"/>
</dbReference>
<sequence length="308" mass="35086">MSALSTSSSQRPSHATQSLRAQLDASHSPAQPAFLPSSEDADFDSSVSRLLQQEANESNLDSDLDSVPGAEDEPESAPRPRRRRPRVPEYIPRRRNHGELRDLVEGVDYDLTNLHEPDLRVRDHPPPPELLYESFDDAIAGVTAWARDHGVSYNRHNWARGGRYRLLMTCHRRGKPREAGGSSVSRKRPGATSQRTGCKMQFWLVANDYTQLDGQWRVKWCENRASISHNHPPAPSAKSIASHRRATRTDEMRRHLQVIWPLARGAKQALTLVQEKFPEALLNRQDIINEYRLWQQREQSARSTPKTT</sequence>
<dbReference type="OrthoDB" id="3782241at2759"/>
<evidence type="ECO:0000256" key="1">
    <source>
        <dbReference type="SAM" id="MobiDB-lite"/>
    </source>
</evidence>
<accession>M1W8X5</accession>
<feature type="compositionally biased region" description="Polar residues" evidence="1">
    <location>
        <begin position="1"/>
        <end position="20"/>
    </location>
</feature>
<organism evidence="2 3">
    <name type="scientific">Claviceps purpurea (strain 20.1)</name>
    <name type="common">Ergot fungus</name>
    <name type="synonym">Sphacelia segetum</name>
    <dbReference type="NCBI Taxonomy" id="1111077"/>
    <lineage>
        <taxon>Eukaryota</taxon>
        <taxon>Fungi</taxon>
        <taxon>Dikarya</taxon>
        <taxon>Ascomycota</taxon>
        <taxon>Pezizomycotina</taxon>
        <taxon>Sordariomycetes</taxon>
        <taxon>Hypocreomycetidae</taxon>
        <taxon>Hypocreales</taxon>
        <taxon>Clavicipitaceae</taxon>
        <taxon>Claviceps</taxon>
    </lineage>
</organism>
<dbReference type="VEuPathDB" id="FungiDB:CPUR_06000"/>
<dbReference type="STRING" id="1111077.M1W8X5"/>
<proteinExistence type="predicted"/>
<comment type="caution">
    <text evidence="2">The sequence shown here is derived from an EMBL/GenBank/DDBJ whole genome shotgun (WGS) entry which is preliminary data.</text>
</comment>
<gene>
    <name evidence="2" type="ORF">CPUR_06000</name>
</gene>
<protein>
    <recommendedName>
        <fullName evidence="4">FAR1 domain-containing protein</fullName>
    </recommendedName>
</protein>
<feature type="region of interest" description="Disordered" evidence="1">
    <location>
        <begin position="1"/>
        <end position="90"/>
    </location>
</feature>
<feature type="compositionally biased region" description="Polar residues" evidence="1">
    <location>
        <begin position="45"/>
        <end position="59"/>
    </location>
</feature>
<feature type="region of interest" description="Disordered" evidence="1">
    <location>
        <begin position="228"/>
        <end position="248"/>
    </location>
</feature>
<keyword evidence="3" id="KW-1185">Reference proteome</keyword>
<dbReference type="HOGENOM" id="CLU_903163_0_0_1"/>
<evidence type="ECO:0008006" key="4">
    <source>
        <dbReference type="Google" id="ProtNLM"/>
    </source>
</evidence>
<feature type="compositionally biased region" description="Acidic residues" evidence="1">
    <location>
        <begin position="60"/>
        <end position="75"/>
    </location>
</feature>
<evidence type="ECO:0000313" key="3">
    <source>
        <dbReference type="Proteomes" id="UP000016801"/>
    </source>
</evidence>
<dbReference type="EMBL" id="CAGA01000038">
    <property type="protein sequence ID" value="CCE32140.1"/>
    <property type="molecule type" value="Genomic_DNA"/>
</dbReference>
<feature type="region of interest" description="Disordered" evidence="1">
    <location>
        <begin position="174"/>
        <end position="193"/>
    </location>
</feature>